<evidence type="ECO:0008006" key="4">
    <source>
        <dbReference type="Google" id="ProtNLM"/>
    </source>
</evidence>
<reference evidence="2 3" key="1">
    <citation type="journal article" date="2018" name="Sci. Rep.">
        <title>Comparative analysis of the Pocillopora damicornis genome highlights role of immune system in coral evolution.</title>
        <authorList>
            <person name="Cunning R."/>
            <person name="Bay R.A."/>
            <person name="Gillette P."/>
            <person name="Baker A.C."/>
            <person name="Traylor-Knowles N."/>
        </authorList>
    </citation>
    <scope>NUCLEOTIDE SEQUENCE [LARGE SCALE GENOMIC DNA]</scope>
    <source>
        <strain evidence="2">RSMAS</strain>
        <tissue evidence="2">Whole animal</tissue>
    </source>
</reference>
<protein>
    <recommendedName>
        <fullName evidence="4">Peptidase C19 ubiquitin carboxyl-terminal hydrolase domain-containing protein</fullName>
    </recommendedName>
</protein>
<evidence type="ECO:0000313" key="2">
    <source>
        <dbReference type="EMBL" id="RMX43177.1"/>
    </source>
</evidence>
<name>A0A3M6TP42_POCDA</name>
<keyword evidence="3" id="KW-1185">Reference proteome</keyword>
<dbReference type="Gene3D" id="3.90.70.120">
    <property type="match status" value="1"/>
</dbReference>
<dbReference type="EMBL" id="RCHS01003241">
    <property type="protein sequence ID" value="RMX43177.1"/>
    <property type="molecule type" value="Genomic_DNA"/>
</dbReference>
<feature type="chain" id="PRO_5018286967" description="Peptidase C19 ubiquitin carboxyl-terminal hydrolase domain-containing protein" evidence="1">
    <location>
        <begin position="33"/>
        <end position="266"/>
    </location>
</feature>
<organism evidence="2 3">
    <name type="scientific">Pocillopora damicornis</name>
    <name type="common">Cauliflower coral</name>
    <name type="synonym">Millepora damicornis</name>
    <dbReference type="NCBI Taxonomy" id="46731"/>
    <lineage>
        <taxon>Eukaryota</taxon>
        <taxon>Metazoa</taxon>
        <taxon>Cnidaria</taxon>
        <taxon>Anthozoa</taxon>
        <taxon>Hexacorallia</taxon>
        <taxon>Scleractinia</taxon>
        <taxon>Astrocoeniina</taxon>
        <taxon>Pocilloporidae</taxon>
        <taxon>Pocillopora</taxon>
    </lineage>
</organism>
<gene>
    <name evidence="2" type="ORF">pdam_00009741</name>
</gene>
<evidence type="ECO:0000313" key="3">
    <source>
        <dbReference type="Proteomes" id="UP000275408"/>
    </source>
</evidence>
<dbReference type="AlphaFoldDB" id="A0A3M6TP42"/>
<keyword evidence="1" id="KW-0732">Signal</keyword>
<comment type="caution">
    <text evidence="2">The sequence shown here is derived from an EMBL/GenBank/DDBJ whole genome shotgun (WGS) entry which is preliminary data.</text>
</comment>
<dbReference type="Proteomes" id="UP000275408">
    <property type="component" value="Unassembled WGS sequence"/>
</dbReference>
<sequence length="266" mass="30126">MFLGQNVGQQCVTMSLCSLLLLLYHIRDQLTANDLAQISNIGNLFYSSFSRLTRQAFLMQSELPTALHVFDTDYQLEYSESYSGTVHQETTIEGDHKIGFKYLILVLEICMVEGSLKVQVFFLKHCPLIVLCIIFQSMLNGIFEVSGVQVENIQNRMVSQHSVNEPQTSILVVLTQLTFPRTVDVCGTVVNLDNLFSTEGLLTDSLQSKSILENDMMNNIECTEFLILFFSYCISCTFKPTKNKDRNCRKNCPKITRPAKENGTTI</sequence>
<proteinExistence type="predicted"/>
<evidence type="ECO:0000256" key="1">
    <source>
        <dbReference type="SAM" id="SignalP"/>
    </source>
</evidence>
<feature type="signal peptide" evidence="1">
    <location>
        <begin position="1"/>
        <end position="32"/>
    </location>
</feature>
<accession>A0A3M6TP42</accession>